<evidence type="ECO:0000313" key="1">
    <source>
        <dbReference type="EMBL" id="EHM52403.1"/>
    </source>
</evidence>
<name>G9ZHS3_9GAMM</name>
<gene>
    <name evidence="1" type="ORF">HMPREF9080_02331</name>
</gene>
<sequence length="42" mass="4317">TPLKAKMNCVRLKMAGKPAGIDNGCSVGCLTDTAAARFPPLV</sequence>
<dbReference type="AlphaFoldDB" id="G9ZHS3"/>
<dbReference type="Proteomes" id="UP000004750">
    <property type="component" value="Unassembled WGS sequence"/>
</dbReference>
<feature type="non-terminal residue" evidence="1">
    <location>
        <position position="1"/>
    </location>
</feature>
<reference evidence="1 2" key="1">
    <citation type="submission" date="2011-08" db="EMBL/GenBank/DDBJ databases">
        <authorList>
            <person name="Weinstock G."/>
            <person name="Sodergren E."/>
            <person name="Clifton S."/>
            <person name="Fulton L."/>
            <person name="Fulton B."/>
            <person name="Courtney L."/>
            <person name="Fronick C."/>
            <person name="Harrison M."/>
            <person name="Strong C."/>
            <person name="Farmer C."/>
            <person name="Delahaunty K."/>
            <person name="Markovic C."/>
            <person name="Hall O."/>
            <person name="Minx P."/>
            <person name="Tomlinson C."/>
            <person name="Mitreva M."/>
            <person name="Hou S."/>
            <person name="Chen J."/>
            <person name="Wollam A."/>
            <person name="Pepin K.H."/>
            <person name="Johnson M."/>
            <person name="Bhonagiri V."/>
            <person name="Zhang X."/>
            <person name="Suruliraj S."/>
            <person name="Warren W."/>
            <person name="Chinwalla A."/>
            <person name="Mardis E.R."/>
            <person name="Wilson R.K."/>
        </authorList>
    </citation>
    <scope>NUCLEOTIDE SEQUENCE [LARGE SCALE GENOMIC DNA]</scope>
    <source>
        <strain evidence="1 2">F0432</strain>
    </source>
</reference>
<protein>
    <submittedName>
        <fullName evidence="1">Uncharacterized protein</fullName>
    </submittedName>
</protein>
<comment type="caution">
    <text evidence="1">The sequence shown here is derived from an EMBL/GenBank/DDBJ whole genome shotgun (WGS) entry which is preliminary data.</text>
</comment>
<dbReference type="EMBL" id="AGCM01000136">
    <property type="protein sequence ID" value="EHM52403.1"/>
    <property type="molecule type" value="Genomic_DNA"/>
</dbReference>
<accession>G9ZHS3</accession>
<proteinExistence type="predicted"/>
<organism evidence="1 2">
    <name type="scientific">Cardiobacterium valvarum F0432</name>
    <dbReference type="NCBI Taxonomy" id="797473"/>
    <lineage>
        <taxon>Bacteria</taxon>
        <taxon>Pseudomonadati</taxon>
        <taxon>Pseudomonadota</taxon>
        <taxon>Gammaproteobacteria</taxon>
        <taxon>Cardiobacteriales</taxon>
        <taxon>Cardiobacteriaceae</taxon>
        <taxon>Cardiobacterium</taxon>
    </lineage>
</organism>
<evidence type="ECO:0000313" key="2">
    <source>
        <dbReference type="Proteomes" id="UP000004750"/>
    </source>
</evidence>
<dbReference type="HOGENOM" id="CLU_3261915_0_0_6"/>